<evidence type="ECO:0000313" key="3">
    <source>
        <dbReference type="EMBL" id="MBP2167256.1"/>
    </source>
</evidence>
<dbReference type="InterPro" id="IPR050967">
    <property type="entry name" value="Thiamine_Salvage_TenA"/>
</dbReference>
<dbReference type="EC" id="3.5.99.2" evidence="1"/>
<gene>
    <name evidence="3" type="ORF">J2125_000448</name>
</gene>
<comment type="catalytic activity">
    <reaction evidence="1">
        <text>thiamine + H2O = 5-(2-hydroxyethyl)-4-methylthiazole + 4-amino-5-hydroxymethyl-2-methylpyrimidine + H(+)</text>
        <dbReference type="Rhea" id="RHEA:17509"/>
        <dbReference type="ChEBI" id="CHEBI:15377"/>
        <dbReference type="ChEBI" id="CHEBI:15378"/>
        <dbReference type="ChEBI" id="CHEBI:16892"/>
        <dbReference type="ChEBI" id="CHEBI:17957"/>
        <dbReference type="ChEBI" id="CHEBI:18385"/>
        <dbReference type="EC" id="3.5.99.2"/>
    </reaction>
</comment>
<organism evidence="3 4">
    <name type="scientific">Winslowiella toletana</name>
    <dbReference type="NCBI Taxonomy" id="92490"/>
    <lineage>
        <taxon>Bacteria</taxon>
        <taxon>Pseudomonadati</taxon>
        <taxon>Pseudomonadota</taxon>
        <taxon>Gammaproteobacteria</taxon>
        <taxon>Enterobacterales</taxon>
        <taxon>Erwiniaceae</taxon>
        <taxon>Winslowiella</taxon>
    </lineage>
</organism>
<comment type="function">
    <text evidence="1">Catalyzes an amino-pyrimidine hydrolysis reaction at the C5' of the pyrimidine moiety of thiamine compounds, a reaction that is part of a thiamine salvage pathway.</text>
</comment>
<evidence type="ECO:0000259" key="2">
    <source>
        <dbReference type="Pfam" id="PF03070"/>
    </source>
</evidence>
<dbReference type="InterPro" id="IPR004305">
    <property type="entry name" value="Thiaminase-2/PQQC"/>
</dbReference>
<comment type="catalytic activity">
    <reaction evidence="1">
        <text>4-amino-5-aminomethyl-2-methylpyrimidine + H2O = 4-amino-5-hydroxymethyl-2-methylpyrimidine + NH4(+)</text>
        <dbReference type="Rhea" id="RHEA:31799"/>
        <dbReference type="ChEBI" id="CHEBI:15377"/>
        <dbReference type="ChEBI" id="CHEBI:16892"/>
        <dbReference type="ChEBI" id="CHEBI:28938"/>
        <dbReference type="ChEBI" id="CHEBI:63416"/>
        <dbReference type="EC" id="3.5.99.2"/>
    </reaction>
</comment>
<dbReference type="Gene3D" id="1.20.910.10">
    <property type="entry name" value="Heme oxygenase-like"/>
    <property type="match status" value="1"/>
</dbReference>
<dbReference type="SUPFAM" id="SSF48613">
    <property type="entry name" value="Heme oxygenase-like"/>
    <property type="match status" value="1"/>
</dbReference>
<accession>A0ABS4P3N7</accession>
<dbReference type="PANTHER" id="PTHR43198:SF2">
    <property type="entry name" value="SI:CH1073-67J19.1-RELATED"/>
    <property type="match status" value="1"/>
</dbReference>
<keyword evidence="1 3" id="KW-0378">Hydrolase</keyword>
<sequence>MTSIDFDQGLYGRLRLQAGADWQAYIHHPFIQQLGAGTLAESAFRRYLTQDYLFLIHFARAYALLVYKMRTLPEIRAAASSLQAIVAELPLHVGYCANWGLSESEMASEAEAMETINYTRYVLDIGQSGDALDLLAALLPCVAGYAEIGLRLLSNPATVIDGNPYAPWINNYGDAHYLHGVQAAIDLLEQVGDQRGAESRFDALAAIFTTATRLEAAFWQMGLNAQ</sequence>
<dbReference type="InterPro" id="IPR027574">
    <property type="entry name" value="Thiaminase_II"/>
</dbReference>
<keyword evidence="4" id="KW-1185">Reference proteome</keyword>
<dbReference type="Pfam" id="PF03070">
    <property type="entry name" value="TENA_THI-4"/>
    <property type="match status" value="1"/>
</dbReference>
<evidence type="ECO:0000256" key="1">
    <source>
        <dbReference type="RuleBase" id="RU363093"/>
    </source>
</evidence>
<keyword evidence="1" id="KW-0784">Thiamine biosynthesis</keyword>
<evidence type="ECO:0000313" key="4">
    <source>
        <dbReference type="Proteomes" id="UP001195624"/>
    </source>
</evidence>
<dbReference type="CDD" id="cd19367">
    <property type="entry name" value="TenA_C_ScTHI20-like"/>
    <property type="match status" value="1"/>
</dbReference>
<dbReference type="RefSeq" id="WP_017802682.1">
    <property type="nucleotide sequence ID" value="NZ_JAGGMQ010000001.1"/>
</dbReference>
<feature type="domain" description="Thiaminase-2/PQQC" evidence="2">
    <location>
        <begin position="22"/>
        <end position="224"/>
    </location>
</feature>
<dbReference type="Proteomes" id="UP001195624">
    <property type="component" value="Unassembled WGS sequence"/>
</dbReference>
<protein>
    <recommendedName>
        <fullName evidence="1">Aminopyrimidine aminohydrolase</fullName>
        <ecNumber evidence="1">3.5.99.2</ecNumber>
    </recommendedName>
</protein>
<comment type="similarity">
    <text evidence="1">Belongs to the TenA family.</text>
</comment>
<dbReference type="PANTHER" id="PTHR43198">
    <property type="entry name" value="BIFUNCTIONAL TH2 PROTEIN"/>
    <property type="match status" value="1"/>
</dbReference>
<name>A0ABS4P3N7_9GAMM</name>
<comment type="pathway">
    <text evidence="1">Cofactor biosynthesis; thiamine diphosphate biosynthesis.</text>
</comment>
<reference evidence="4" key="2">
    <citation type="submission" date="2023-07" db="EMBL/GenBank/DDBJ databases">
        <title>Genome mining of underrepresented organisms for secondary metabolites.</title>
        <authorList>
            <person name="D'Agostino P.M."/>
        </authorList>
    </citation>
    <scope>NUCLEOTIDE SEQUENCE [LARGE SCALE GENOMIC DNA]</scope>
    <source>
        <strain evidence="4">WS4403</strain>
    </source>
</reference>
<comment type="caution">
    <text evidence="3">The sequence shown here is derived from an EMBL/GenBank/DDBJ whole genome shotgun (WGS) entry which is preliminary data.</text>
</comment>
<proteinExistence type="inferred from homology"/>
<dbReference type="EMBL" id="JAGGMQ010000001">
    <property type="protein sequence ID" value="MBP2167256.1"/>
    <property type="molecule type" value="Genomic_DNA"/>
</dbReference>
<dbReference type="InterPro" id="IPR016084">
    <property type="entry name" value="Haem_Oase-like_multi-hlx"/>
</dbReference>
<dbReference type="NCBIfam" id="TIGR04306">
    <property type="entry name" value="salvage_TenA"/>
    <property type="match status" value="1"/>
</dbReference>
<dbReference type="GO" id="GO:0050334">
    <property type="term" value="F:thiaminase activity"/>
    <property type="evidence" value="ECO:0007669"/>
    <property type="project" value="UniProtKB-EC"/>
</dbReference>
<reference evidence="3 4" key="1">
    <citation type="submission" date="2021-03" db="EMBL/GenBank/DDBJ databases">
        <authorList>
            <person name="D'Agostino P."/>
            <person name="Huntemann M."/>
            <person name="Clum A."/>
            <person name="Spunde A."/>
            <person name="Palaniappan K."/>
            <person name="Ritter S."/>
            <person name="Mikhailova N."/>
            <person name="Chen I.-M."/>
            <person name="Stamatis D."/>
            <person name="Reddy T."/>
            <person name="O'Malley R."/>
            <person name="Daum C."/>
            <person name="Shapiro N."/>
            <person name="Ivanova N."/>
            <person name="Kyrpides N."/>
            <person name="Woyke T."/>
        </authorList>
    </citation>
    <scope>NUCLEOTIDE SEQUENCE [LARGE SCALE GENOMIC DNA]</scope>
    <source>
        <strain evidence="3 4">WS4403</strain>
    </source>
</reference>